<organism evidence="2 3">
    <name type="scientific">Mycobacterium botniense</name>
    <dbReference type="NCBI Taxonomy" id="84962"/>
    <lineage>
        <taxon>Bacteria</taxon>
        <taxon>Bacillati</taxon>
        <taxon>Actinomycetota</taxon>
        <taxon>Actinomycetes</taxon>
        <taxon>Mycobacteriales</taxon>
        <taxon>Mycobacteriaceae</taxon>
        <taxon>Mycobacterium</taxon>
    </lineage>
</organism>
<accession>A0A7I9XRS8</accession>
<comment type="caution">
    <text evidence="2">The sequence shown here is derived from an EMBL/GenBank/DDBJ whole genome shotgun (WGS) entry which is preliminary data.</text>
</comment>
<dbReference type="InterPro" id="IPR036388">
    <property type="entry name" value="WH-like_DNA-bd_sf"/>
</dbReference>
<dbReference type="Proteomes" id="UP000465361">
    <property type="component" value="Unassembled WGS sequence"/>
</dbReference>
<evidence type="ECO:0000313" key="3">
    <source>
        <dbReference type="Proteomes" id="UP000465361"/>
    </source>
</evidence>
<dbReference type="AlphaFoldDB" id="A0A7I9XRS8"/>
<dbReference type="Gene3D" id="1.10.10.10">
    <property type="entry name" value="Winged helix-like DNA-binding domain superfamily/Winged helix DNA-binding domain"/>
    <property type="match status" value="1"/>
</dbReference>
<reference evidence="2 3" key="1">
    <citation type="journal article" date="2019" name="Emerg. Microbes Infect.">
        <title>Comprehensive subspecies identification of 175 nontuberculous mycobacteria species based on 7547 genomic profiles.</title>
        <authorList>
            <person name="Matsumoto Y."/>
            <person name="Kinjo T."/>
            <person name="Motooka D."/>
            <person name="Nabeya D."/>
            <person name="Jung N."/>
            <person name="Uechi K."/>
            <person name="Horii T."/>
            <person name="Iida T."/>
            <person name="Fujita J."/>
            <person name="Nakamura S."/>
        </authorList>
    </citation>
    <scope>NUCLEOTIDE SEQUENCE [LARGE SCALE GENOMIC DNA]</scope>
    <source>
        <strain evidence="2 3">JCM 17322</strain>
    </source>
</reference>
<keyword evidence="3" id="KW-1185">Reference proteome</keyword>
<dbReference type="RefSeq" id="WP_163753192.1">
    <property type="nucleotide sequence ID" value="NZ_BLKW01000002.1"/>
</dbReference>
<evidence type="ECO:0000313" key="2">
    <source>
        <dbReference type="EMBL" id="GFG72703.1"/>
    </source>
</evidence>
<sequence>MNRAERQSRALEMFIAGATYRQISDRLEMTEAAVEKAVQKAMAGAAARRRELLANAETAVFAERTEALFRAHYPAALRGDHRSAQICLSILTTPKPADSGESAIASSLAGGDEAKALEALRDRLAREMDACKSQRVLAALSRQFVGVIAQLAELKPPAPSSKRDDLARKRAERLQRAAAGGGPGAADPGGAAGADERSS</sequence>
<evidence type="ECO:0000256" key="1">
    <source>
        <dbReference type="SAM" id="MobiDB-lite"/>
    </source>
</evidence>
<feature type="region of interest" description="Disordered" evidence="1">
    <location>
        <begin position="155"/>
        <end position="199"/>
    </location>
</feature>
<feature type="compositionally biased region" description="Basic and acidic residues" evidence="1">
    <location>
        <begin position="161"/>
        <end position="175"/>
    </location>
</feature>
<name>A0A7I9XRS8_9MYCO</name>
<proteinExistence type="predicted"/>
<protein>
    <submittedName>
        <fullName evidence="2">Uncharacterized protein</fullName>
    </submittedName>
</protein>
<dbReference type="EMBL" id="BLKW01000002">
    <property type="protein sequence ID" value="GFG72703.1"/>
    <property type="molecule type" value="Genomic_DNA"/>
</dbReference>
<gene>
    <name evidence="2" type="ORF">MBOT_00680</name>
</gene>